<evidence type="ECO:0000256" key="2">
    <source>
        <dbReference type="ARBA" id="ARBA00022741"/>
    </source>
</evidence>
<evidence type="ECO:0000256" key="3">
    <source>
        <dbReference type="ARBA" id="ARBA00022840"/>
    </source>
</evidence>
<feature type="binding site" evidence="4">
    <location>
        <begin position="3"/>
        <end position="7"/>
    </location>
    <ligand>
        <name>ATP</name>
        <dbReference type="ChEBI" id="CHEBI:30616"/>
    </ligand>
</feature>
<organism evidence="6 7">
    <name type="scientific">Virgibacillus salarius</name>
    <dbReference type="NCBI Taxonomy" id="447199"/>
    <lineage>
        <taxon>Bacteria</taxon>
        <taxon>Bacillati</taxon>
        <taxon>Bacillota</taxon>
        <taxon>Bacilli</taxon>
        <taxon>Bacillales</taxon>
        <taxon>Bacillaceae</taxon>
        <taxon>Virgibacillus</taxon>
    </lineage>
</organism>
<comment type="similarity">
    <text evidence="1 5">Belongs to the 5-formyltetrahydrofolate cyclo-ligase family.</text>
</comment>
<dbReference type="InterPro" id="IPR002698">
    <property type="entry name" value="FTHF_cligase"/>
</dbReference>
<evidence type="ECO:0000256" key="5">
    <source>
        <dbReference type="RuleBase" id="RU361279"/>
    </source>
</evidence>
<feature type="binding site" evidence="4">
    <location>
        <position position="49"/>
    </location>
    <ligand>
        <name>substrate</name>
    </ligand>
</feature>
<dbReference type="GO" id="GO:0005524">
    <property type="term" value="F:ATP binding"/>
    <property type="evidence" value="ECO:0007669"/>
    <property type="project" value="UniProtKB-KW"/>
</dbReference>
<comment type="caution">
    <text evidence="6">The sequence shown here is derived from an EMBL/GenBank/DDBJ whole genome shotgun (WGS) entry which is preliminary data.</text>
</comment>
<evidence type="ECO:0000256" key="1">
    <source>
        <dbReference type="ARBA" id="ARBA00010638"/>
    </source>
</evidence>
<keyword evidence="7" id="KW-1185">Reference proteome</keyword>
<feature type="binding site" evidence="4">
    <location>
        <position position="54"/>
    </location>
    <ligand>
        <name>substrate</name>
    </ligand>
</feature>
<keyword evidence="2 4" id="KW-0547">Nucleotide-binding</keyword>
<comment type="catalytic activity">
    <reaction evidence="5">
        <text>(6S)-5-formyl-5,6,7,8-tetrahydrofolate + ATP = (6R)-5,10-methenyltetrahydrofolate + ADP + phosphate</text>
        <dbReference type="Rhea" id="RHEA:10488"/>
        <dbReference type="ChEBI" id="CHEBI:30616"/>
        <dbReference type="ChEBI" id="CHEBI:43474"/>
        <dbReference type="ChEBI" id="CHEBI:57455"/>
        <dbReference type="ChEBI" id="CHEBI:57457"/>
        <dbReference type="ChEBI" id="CHEBI:456216"/>
        <dbReference type="EC" id="6.3.3.2"/>
    </reaction>
</comment>
<dbReference type="GO" id="GO:0009396">
    <property type="term" value="P:folic acid-containing compound biosynthetic process"/>
    <property type="evidence" value="ECO:0007669"/>
    <property type="project" value="TreeGrafter"/>
</dbReference>
<dbReference type="RefSeq" id="WP_211911310.1">
    <property type="nucleotide sequence ID" value="NZ_JAGSOT010000090.1"/>
</dbReference>
<evidence type="ECO:0000313" key="7">
    <source>
        <dbReference type="Proteomes" id="UP000675284"/>
    </source>
</evidence>
<dbReference type="NCBIfam" id="TIGR02727">
    <property type="entry name" value="MTHFS_bact"/>
    <property type="match status" value="1"/>
</dbReference>
<keyword evidence="6" id="KW-0436">Ligase</keyword>
<keyword evidence="3 4" id="KW-0067">ATP-binding</keyword>
<dbReference type="GO" id="GO:0035999">
    <property type="term" value="P:tetrahydrofolate interconversion"/>
    <property type="evidence" value="ECO:0007669"/>
    <property type="project" value="TreeGrafter"/>
</dbReference>
<dbReference type="GO" id="GO:0046872">
    <property type="term" value="F:metal ion binding"/>
    <property type="evidence" value="ECO:0007669"/>
    <property type="project" value="UniProtKB-KW"/>
</dbReference>
<dbReference type="GO" id="GO:0030272">
    <property type="term" value="F:5-formyltetrahydrofolate cyclo-ligase activity"/>
    <property type="evidence" value="ECO:0007669"/>
    <property type="project" value="UniProtKB-EC"/>
</dbReference>
<feature type="binding site" evidence="4">
    <location>
        <begin position="133"/>
        <end position="141"/>
    </location>
    <ligand>
        <name>ATP</name>
        <dbReference type="ChEBI" id="CHEBI:30616"/>
    </ligand>
</feature>
<keyword evidence="5" id="KW-0460">Magnesium</keyword>
<dbReference type="Gene3D" id="3.40.50.10420">
    <property type="entry name" value="NagB/RpiA/CoA transferase-like"/>
    <property type="match status" value="1"/>
</dbReference>
<evidence type="ECO:0000313" key="6">
    <source>
        <dbReference type="EMBL" id="MBR7798126.1"/>
    </source>
</evidence>
<sequence length="194" mass="22504">MNKAHIRSAKLQMLKELNPVKKREIENSLYARLIASSLWKNARVIGLTVSQAFEWDTRNIIETAWRQQKQVCVPKCSPADKTLTFYQISSFDQLEVVYYGLLEPKPDETKQIDINAIELLFVPGLVFDRKGYRIGFGGGYYDRFLMNYSNHTVALLHSSQLVDAIPKESFDIPVDHLITEDTWISSYDRRRIDE</sequence>
<reference evidence="6" key="1">
    <citation type="submission" date="2021-04" db="EMBL/GenBank/DDBJ databases">
        <title>Isolation and polyphasic classification of algal microorganism.</title>
        <authorList>
            <person name="Wang S."/>
        </authorList>
    </citation>
    <scope>NUCLEOTIDE SEQUENCE</scope>
    <source>
        <strain evidence="6">720a</strain>
    </source>
</reference>
<dbReference type="EC" id="6.3.3.2" evidence="5"/>
<proteinExistence type="inferred from homology"/>
<keyword evidence="5" id="KW-0479">Metal-binding</keyword>
<dbReference type="InterPro" id="IPR037171">
    <property type="entry name" value="NagB/RpiA_transferase-like"/>
</dbReference>
<dbReference type="AlphaFoldDB" id="A0A941DYQ5"/>
<dbReference type="InterPro" id="IPR024185">
    <property type="entry name" value="FTHF_cligase-like_sf"/>
</dbReference>
<dbReference type="Proteomes" id="UP000675284">
    <property type="component" value="Unassembled WGS sequence"/>
</dbReference>
<gene>
    <name evidence="6" type="ORF">KCX74_19085</name>
</gene>
<protein>
    <recommendedName>
        <fullName evidence="5">5-formyltetrahydrofolate cyclo-ligase</fullName>
        <ecNumber evidence="5">6.3.3.2</ecNumber>
    </recommendedName>
</protein>
<dbReference type="EMBL" id="JAGSOT010000090">
    <property type="protein sequence ID" value="MBR7798126.1"/>
    <property type="molecule type" value="Genomic_DNA"/>
</dbReference>
<dbReference type="PANTHER" id="PTHR23407">
    <property type="entry name" value="ATPASE INHIBITOR/5-FORMYLTETRAHYDROFOLATE CYCLO-LIGASE"/>
    <property type="match status" value="1"/>
</dbReference>
<dbReference type="PANTHER" id="PTHR23407:SF1">
    <property type="entry name" value="5-FORMYLTETRAHYDROFOLATE CYCLO-LIGASE"/>
    <property type="match status" value="1"/>
</dbReference>
<evidence type="ECO:0000256" key="4">
    <source>
        <dbReference type="PIRSR" id="PIRSR006806-1"/>
    </source>
</evidence>
<dbReference type="PIRSF" id="PIRSF006806">
    <property type="entry name" value="FTHF_cligase"/>
    <property type="match status" value="1"/>
</dbReference>
<dbReference type="Pfam" id="PF01812">
    <property type="entry name" value="5-FTHF_cyc-lig"/>
    <property type="match status" value="1"/>
</dbReference>
<dbReference type="SUPFAM" id="SSF100950">
    <property type="entry name" value="NagB/RpiA/CoA transferase-like"/>
    <property type="match status" value="1"/>
</dbReference>
<comment type="cofactor">
    <cofactor evidence="5">
        <name>Mg(2+)</name>
        <dbReference type="ChEBI" id="CHEBI:18420"/>
    </cofactor>
</comment>
<name>A0A941DYQ5_9BACI</name>
<accession>A0A941DYQ5</accession>